<name>S0FBN8_9BACT</name>
<dbReference type="EMBL" id="ACBW01000100">
    <property type="protein sequence ID" value="EEF75896.1"/>
    <property type="molecule type" value="Genomic_DNA"/>
</dbReference>
<keyword evidence="2" id="KW-1185">Reference proteome</keyword>
<sequence length="76" mass="8795">MFETAKAGSPFRLLFPHSFSYGLLLRLHTAKSPRAFLKMFRAFDANASGFALKRFDIFAYPHFIGYICSVKRMKKQ</sequence>
<comment type="caution">
    <text evidence="1">The sequence shown here is derived from an EMBL/GenBank/DDBJ whole genome shotgun (WGS) entry which is preliminary data.</text>
</comment>
<dbReference type="HOGENOM" id="CLU_2646849_0_0_10"/>
<organism evidence="1 2">
    <name type="scientific">Phocaeicola coprophilus DSM 18228 = JCM 13818</name>
    <dbReference type="NCBI Taxonomy" id="547042"/>
    <lineage>
        <taxon>Bacteria</taxon>
        <taxon>Pseudomonadati</taxon>
        <taxon>Bacteroidota</taxon>
        <taxon>Bacteroidia</taxon>
        <taxon>Bacteroidales</taxon>
        <taxon>Bacteroidaceae</taxon>
        <taxon>Phocaeicola</taxon>
    </lineage>
</organism>
<accession>S0FBN8</accession>
<proteinExistence type="predicted"/>
<evidence type="ECO:0000313" key="2">
    <source>
        <dbReference type="Proteomes" id="UP000014073"/>
    </source>
</evidence>
<dbReference type="Proteomes" id="UP000014073">
    <property type="component" value="Unassembled WGS sequence"/>
</dbReference>
<reference evidence="1 2" key="1">
    <citation type="submission" date="2008-12" db="EMBL/GenBank/DDBJ databases">
        <authorList>
            <person name="Fulton L."/>
            <person name="Clifton S."/>
            <person name="Fulton B."/>
            <person name="Xu J."/>
            <person name="Minx P."/>
            <person name="Pepin K.H."/>
            <person name="Johnson M."/>
            <person name="Bhonagiri V."/>
            <person name="Nash W.E."/>
            <person name="Mardis E.R."/>
            <person name="Wilson R.K."/>
        </authorList>
    </citation>
    <scope>NUCLEOTIDE SEQUENCE [LARGE SCALE GENOMIC DNA]</scope>
    <source>
        <strain evidence="1 2">DSM 18228</strain>
    </source>
</reference>
<evidence type="ECO:0008006" key="3">
    <source>
        <dbReference type="Google" id="ProtNLM"/>
    </source>
</evidence>
<evidence type="ECO:0000313" key="1">
    <source>
        <dbReference type="EMBL" id="EEF75896.1"/>
    </source>
</evidence>
<dbReference type="STRING" id="547042.BACCOPRO_01390"/>
<gene>
    <name evidence="1" type="ORF">BACCOPRO_01390</name>
</gene>
<protein>
    <recommendedName>
        <fullName evidence="3">EF-hand domain-containing protein</fullName>
    </recommendedName>
</protein>
<dbReference type="AlphaFoldDB" id="S0FBN8"/>